<name>A0A6N7XT82_9ACTN</name>
<keyword evidence="10" id="KW-1185">Reference proteome</keyword>
<dbReference type="Proteomes" id="UP000469325">
    <property type="component" value="Unassembled WGS sequence"/>
</dbReference>
<feature type="transmembrane region" description="Helical" evidence="8">
    <location>
        <begin position="166"/>
        <end position="186"/>
    </location>
</feature>
<feature type="transmembrane region" description="Helical" evidence="8">
    <location>
        <begin position="192"/>
        <end position="210"/>
    </location>
</feature>
<keyword evidence="6 8" id="KW-1133">Transmembrane helix</keyword>
<evidence type="ECO:0000256" key="8">
    <source>
        <dbReference type="SAM" id="Phobius"/>
    </source>
</evidence>
<dbReference type="AlphaFoldDB" id="A0A6N7XT82"/>
<feature type="transmembrane region" description="Helical" evidence="8">
    <location>
        <begin position="242"/>
        <end position="261"/>
    </location>
</feature>
<keyword evidence="7 8" id="KW-0472">Membrane</keyword>
<evidence type="ECO:0000256" key="5">
    <source>
        <dbReference type="ARBA" id="ARBA00022692"/>
    </source>
</evidence>
<evidence type="ECO:0000256" key="3">
    <source>
        <dbReference type="ARBA" id="ARBA00022448"/>
    </source>
</evidence>
<comment type="subcellular location">
    <subcellularLocation>
        <location evidence="1">Cell membrane</location>
        <topology evidence="1">Multi-pass membrane protein</topology>
    </subcellularLocation>
</comment>
<comment type="caution">
    <text evidence="9">The sequence shown here is derived from an EMBL/GenBank/DDBJ whole genome shotgun (WGS) entry which is preliminary data.</text>
</comment>
<dbReference type="Pfam" id="PF03591">
    <property type="entry name" value="AzlC"/>
    <property type="match status" value="1"/>
</dbReference>
<feature type="transmembrane region" description="Helical" evidence="8">
    <location>
        <begin position="47"/>
        <end position="67"/>
    </location>
</feature>
<evidence type="ECO:0000256" key="1">
    <source>
        <dbReference type="ARBA" id="ARBA00004651"/>
    </source>
</evidence>
<evidence type="ECO:0000256" key="6">
    <source>
        <dbReference type="ARBA" id="ARBA00022989"/>
    </source>
</evidence>
<dbReference type="GO" id="GO:0005886">
    <property type="term" value="C:plasma membrane"/>
    <property type="evidence" value="ECO:0007669"/>
    <property type="project" value="UniProtKB-SubCell"/>
</dbReference>
<sequence>MVYHAFHRQRPAPLTGIVRRRGAGRFHPRGASVAEERRAVMRDVLTVAWPVMLSYVAVGLPCGVLAAKAGMDPLMNFVLSLTFLTGGGQFMMSNLWLAGTPLPSIVASVAAISTRFALYSASLSPYLTRFRRRDALAISCCYTEEAYGITLGKLAGGGDWDARRALALNVTVQLTWALSCAAGAALGSIVDVPTAIAGFAMTSLFIYLLWSQPHTRGNACAVVGAVAAVVACKWSGVSGIAVPVAALVGVAAGMASQALPARKSGRSRA</sequence>
<evidence type="ECO:0000256" key="4">
    <source>
        <dbReference type="ARBA" id="ARBA00022475"/>
    </source>
</evidence>
<dbReference type="InterPro" id="IPR011606">
    <property type="entry name" value="Brnchd-chn_aa_trnsp_permease"/>
</dbReference>
<gene>
    <name evidence="9" type="ORF">FYJ68_05540</name>
</gene>
<evidence type="ECO:0000313" key="9">
    <source>
        <dbReference type="EMBL" id="MST72571.1"/>
    </source>
</evidence>
<proteinExistence type="inferred from homology"/>
<feature type="transmembrane region" description="Helical" evidence="8">
    <location>
        <begin position="104"/>
        <end position="123"/>
    </location>
</feature>
<evidence type="ECO:0000256" key="2">
    <source>
        <dbReference type="ARBA" id="ARBA00010735"/>
    </source>
</evidence>
<evidence type="ECO:0000313" key="10">
    <source>
        <dbReference type="Proteomes" id="UP000469325"/>
    </source>
</evidence>
<dbReference type="PANTHER" id="PTHR34979:SF1">
    <property type="entry name" value="INNER MEMBRANE PROTEIN YGAZ"/>
    <property type="match status" value="1"/>
</dbReference>
<protein>
    <submittedName>
        <fullName evidence="9">AzlC family ABC transporter permease</fullName>
    </submittedName>
</protein>
<comment type="similarity">
    <text evidence="2">Belongs to the AzlC family.</text>
</comment>
<reference evidence="9 10" key="1">
    <citation type="submission" date="2019-08" db="EMBL/GenBank/DDBJ databases">
        <title>In-depth cultivation of the pig gut microbiome towards novel bacterial diversity and tailored functional studies.</title>
        <authorList>
            <person name="Wylensek D."/>
            <person name="Hitch T.C.A."/>
            <person name="Clavel T."/>
        </authorList>
    </citation>
    <scope>NUCLEOTIDE SEQUENCE [LARGE SCALE GENOMIC DNA]</scope>
    <source>
        <strain evidence="9 10">CA-Schmier-601-WT-1</strain>
    </source>
</reference>
<keyword evidence="3" id="KW-0813">Transport</keyword>
<keyword evidence="4" id="KW-1003">Cell membrane</keyword>
<organism evidence="9 10">
    <name type="scientific">Olsenella porci</name>
    <dbReference type="NCBI Taxonomy" id="2652279"/>
    <lineage>
        <taxon>Bacteria</taxon>
        <taxon>Bacillati</taxon>
        <taxon>Actinomycetota</taxon>
        <taxon>Coriobacteriia</taxon>
        <taxon>Coriobacteriales</taxon>
        <taxon>Atopobiaceae</taxon>
        <taxon>Olsenella</taxon>
    </lineage>
</organism>
<dbReference type="GO" id="GO:1903785">
    <property type="term" value="P:L-valine transmembrane transport"/>
    <property type="evidence" value="ECO:0007669"/>
    <property type="project" value="TreeGrafter"/>
</dbReference>
<accession>A0A6N7XT82</accession>
<keyword evidence="5 8" id="KW-0812">Transmembrane</keyword>
<evidence type="ECO:0000256" key="7">
    <source>
        <dbReference type="ARBA" id="ARBA00023136"/>
    </source>
</evidence>
<dbReference type="EMBL" id="VUNC01000003">
    <property type="protein sequence ID" value="MST72571.1"/>
    <property type="molecule type" value="Genomic_DNA"/>
</dbReference>
<dbReference type="PANTHER" id="PTHR34979">
    <property type="entry name" value="INNER MEMBRANE PROTEIN YGAZ"/>
    <property type="match status" value="1"/>
</dbReference>